<proteinExistence type="predicted"/>
<dbReference type="RefSeq" id="WP_146809902.1">
    <property type="nucleotide sequence ID" value="NZ_BJXX01000085.1"/>
</dbReference>
<gene>
    <name evidence="1" type="ORF">ADA01nite_20920</name>
</gene>
<name>A0A511VBL9_9BACL</name>
<keyword evidence="2" id="KW-1185">Reference proteome</keyword>
<sequence length="96" mass="10953">MLSFKPGNILFEGSVGEWKATWSFGGFINDNTITIIYTAHRSEIALGRGLTSFSSNYFYHIEVGTEIQLPQTERKTYVAKFIPEENTIYLQKDPVK</sequence>
<reference evidence="1 2" key="1">
    <citation type="submission" date="2019-07" db="EMBL/GenBank/DDBJ databases">
        <title>Whole genome shotgun sequence of Aneurinibacillus danicus NBRC 102444.</title>
        <authorList>
            <person name="Hosoyama A."/>
            <person name="Uohara A."/>
            <person name="Ohji S."/>
            <person name="Ichikawa N."/>
        </authorList>
    </citation>
    <scope>NUCLEOTIDE SEQUENCE [LARGE SCALE GENOMIC DNA]</scope>
    <source>
        <strain evidence="1 2">NBRC 102444</strain>
    </source>
</reference>
<organism evidence="1 2">
    <name type="scientific">Aneurinibacillus danicus</name>
    <dbReference type="NCBI Taxonomy" id="267746"/>
    <lineage>
        <taxon>Bacteria</taxon>
        <taxon>Bacillati</taxon>
        <taxon>Bacillota</taxon>
        <taxon>Bacilli</taxon>
        <taxon>Bacillales</taxon>
        <taxon>Paenibacillaceae</taxon>
        <taxon>Aneurinibacillus group</taxon>
        <taxon>Aneurinibacillus</taxon>
    </lineage>
</organism>
<dbReference type="Proteomes" id="UP000321157">
    <property type="component" value="Unassembled WGS sequence"/>
</dbReference>
<accession>A0A511VBL9</accession>
<evidence type="ECO:0000313" key="2">
    <source>
        <dbReference type="Proteomes" id="UP000321157"/>
    </source>
</evidence>
<dbReference type="AlphaFoldDB" id="A0A511VBL9"/>
<comment type="caution">
    <text evidence="1">The sequence shown here is derived from an EMBL/GenBank/DDBJ whole genome shotgun (WGS) entry which is preliminary data.</text>
</comment>
<dbReference type="EMBL" id="BJXX01000085">
    <property type="protein sequence ID" value="GEN34632.1"/>
    <property type="molecule type" value="Genomic_DNA"/>
</dbReference>
<evidence type="ECO:0000313" key="1">
    <source>
        <dbReference type="EMBL" id="GEN34632.1"/>
    </source>
</evidence>
<protein>
    <submittedName>
        <fullName evidence="1">Uncharacterized protein</fullName>
    </submittedName>
</protein>